<reference evidence="2" key="1">
    <citation type="submission" date="2020-12" db="EMBL/GenBank/DDBJ databases">
        <title>Sanguibacter suaedae sp. nov., isolated from Suaeda aralocaspica.</title>
        <authorList>
            <person name="Ma Q."/>
        </authorList>
    </citation>
    <scope>NUCLEOTIDE SEQUENCE</scope>
    <source>
        <strain evidence="2">YZGR15</strain>
    </source>
</reference>
<evidence type="ECO:0000313" key="2">
    <source>
        <dbReference type="EMBL" id="MBI9115755.1"/>
    </source>
</evidence>
<comment type="caution">
    <text evidence="2">The sequence shown here is derived from an EMBL/GenBank/DDBJ whole genome shotgun (WGS) entry which is preliminary data.</text>
</comment>
<keyword evidence="3" id="KW-1185">Reference proteome</keyword>
<gene>
    <name evidence="2" type="ORF">JAV76_12085</name>
</gene>
<evidence type="ECO:0000313" key="3">
    <source>
        <dbReference type="Proteomes" id="UP000602087"/>
    </source>
</evidence>
<sequence>MMYISADSEVSAPEVAAFVGLLVFVMFLVGAACATFLELRKTKIDAKQDEDMRQLVSRYERLAENTLDAQQRTAADVAELRTRTAAVEQILRSVE</sequence>
<accession>A0A934IDH9</accession>
<dbReference type="Proteomes" id="UP000602087">
    <property type="component" value="Unassembled WGS sequence"/>
</dbReference>
<dbReference type="AlphaFoldDB" id="A0A934IDH9"/>
<keyword evidence="1" id="KW-1133">Transmembrane helix</keyword>
<protein>
    <submittedName>
        <fullName evidence="2">Uncharacterized protein</fullName>
    </submittedName>
</protein>
<evidence type="ECO:0000256" key="1">
    <source>
        <dbReference type="SAM" id="Phobius"/>
    </source>
</evidence>
<dbReference type="RefSeq" id="WP_198734324.1">
    <property type="nucleotide sequence ID" value="NZ_JAEINH010000010.1"/>
</dbReference>
<organism evidence="2 3">
    <name type="scientific">Sanguibacter suaedae</name>
    <dbReference type="NCBI Taxonomy" id="2795737"/>
    <lineage>
        <taxon>Bacteria</taxon>
        <taxon>Bacillati</taxon>
        <taxon>Actinomycetota</taxon>
        <taxon>Actinomycetes</taxon>
        <taxon>Micrococcales</taxon>
        <taxon>Sanguibacteraceae</taxon>
        <taxon>Sanguibacter</taxon>
    </lineage>
</organism>
<name>A0A934IDH9_9MICO</name>
<keyword evidence="1" id="KW-0812">Transmembrane</keyword>
<dbReference type="EMBL" id="JAEINH010000010">
    <property type="protein sequence ID" value="MBI9115755.1"/>
    <property type="molecule type" value="Genomic_DNA"/>
</dbReference>
<feature type="transmembrane region" description="Helical" evidence="1">
    <location>
        <begin position="15"/>
        <end position="37"/>
    </location>
</feature>
<proteinExistence type="predicted"/>
<keyword evidence="1" id="KW-0472">Membrane</keyword>